<evidence type="ECO:0000313" key="9">
    <source>
        <dbReference type="EMBL" id="KAK9903997.1"/>
    </source>
</evidence>
<keyword evidence="7" id="KW-0464">Manganese</keyword>
<dbReference type="Pfam" id="PF01139">
    <property type="entry name" value="RtcB"/>
    <property type="match status" value="1"/>
</dbReference>
<dbReference type="InterPro" id="IPR052915">
    <property type="entry name" value="RtcB-like"/>
</dbReference>
<dbReference type="PANTHER" id="PTHR43749:SF2">
    <property type="entry name" value="RNA-SPLICING LIGASE RTCB"/>
    <property type="match status" value="1"/>
</dbReference>
<dbReference type="SUPFAM" id="SSF103365">
    <property type="entry name" value="Hypothetical protein PH1602"/>
    <property type="match status" value="1"/>
</dbReference>
<dbReference type="Proteomes" id="UP001491310">
    <property type="component" value="Unassembled WGS sequence"/>
</dbReference>
<comment type="catalytic activity">
    <reaction evidence="8">
        <text>a 3'-end 3'-phospho-ribonucleotide-RNA + a 5'-end dephospho-ribonucleoside-RNA + GTP = a ribonucleotidyl-ribonucleotide-RNA + GMP + diphosphate</text>
        <dbReference type="Rhea" id="RHEA:68076"/>
        <dbReference type="Rhea" id="RHEA-COMP:10463"/>
        <dbReference type="Rhea" id="RHEA-COMP:13936"/>
        <dbReference type="Rhea" id="RHEA-COMP:17355"/>
        <dbReference type="ChEBI" id="CHEBI:33019"/>
        <dbReference type="ChEBI" id="CHEBI:37565"/>
        <dbReference type="ChEBI" id="CHEBI:58115"/>
        <dbReference type="ChEBI" id="CHEBI:83062"/>
        <dbReference type="ChEBI" id="CHEBI:138284"/>
        <dbReference type="ChEBI" id="CHEBI:173118"/>
        <dbReference type="EC" id="6.5.1.8"/>
    </reaction>
</comment>
<organism evidence="9 10">
    <name type="scientific">Coccomyxa subellipsoidea</name>
    <dbReference type="NCBI Taxonomy" id="248742"/>
    <lineage>
        <taxon>Eukaryota</taxon>
        <taxon>Viridiplantae</taxon>
        <taxon>Chlorophyta</taxon>
        <taxon>core chlorophytes</taxon>
        <taxon>Trebouxiophyceae</taxon>
        <taxon>Trebouxiophyceae incertae sedis</taxon>
        <taxon>Coccomyxaceae</taxon>
        <taxon>Coccomyxa</taxon>
    </lineage>
</organism>
<evidence type="ECO:0000256" key="4">
    <source>
        <dbReference type="ARBA" id="ARBA00022723"/>
    </source>
</evidence>
<keyword evidence="5" id="KW-0547">Nucleotide-binding</keyword>
<evidence type="ECO:0000256" key="5">
    <source>
        <dbReference type="ARBA" id="ARBA00022741"/>
    </source>
</evidence>
<keyword evidence="3" id="KW-0436">Ligase</keyword>
<proteinExistence type="predicted"/>
<dbReference type="EC" id="6.5.1.8" evidence="2"/>
<evidence type="ECO:0000256" key="3">
    <source>
        <dbReference type="ARBA" id="ARBA00022598"/>
    </source>
</evidence>
<dbReference type="InterPro" id="IPR001233">
    <property type="entry name" value="RtcB"/>
</dbReference>
<keyword evidence="4" id="KW-0479">Metal-binding</keyword>
<evidence type="ECO:0000256" key="1">
    <source>
        <dbReference type="ARBA" id="ARBA00001936"/>
    </source>
</evidence>
<evidence type="ECO:0000313" key="10">
    <source>
        <dbReference type="Proteomes" id="UP001491310"/>
    </source>
</evidence>
<dbReference type="PANTHER" id="PTHR43749">
    <property type="entry name" value="RNA-SPLICING LIGASE RTCB"/>
    <property type="match status" value="1"/>
</dbReference>
<name>A0ABR2YER6_9CHLO</name>
<dbReference type="EMBL" id="JALJOT010000013">
    <property type="protein sequence ID" value="KAK9903997.1"/>
    <property type="molecule type" value="Genomic_DNA"/>
</dbReference>
<evidence type="ECO:0000256" key="6">
    <source>
        <dbReference type="ARBA" id="ARBA00023134"/>
    </source>
</evidence>
<evidence type="ECO:0000256" key="8">
    <source>
        <dbReference type="ARBA" id="ARBA00047746"/>
    </source>
</evidence>
<evidence type="ECO:0000256" key="2">
    <source>
        <dbReference type="ARBA" id="ARBA00012726"/>
    </source>
</evidence>
<keyword evidence="6" id="KW-0342">GTP-binding</keyword>
<sequence length="435" mass="47572">MRSSLSPDAVAGGTLSSDFLASIAVNEERGLPEIIETKNVPILLYAKRSEVEADAIKQLVALAESPLPVGYVAAMPDVHVGKGVTIGTVFASAKYVAPMAVGVDIGCGMCAVPFDGLYKDSLSKKELRKIQQLIKERIPTGFDMHKTPLQGAQETIQDISNKTAPSRYLEESMTAPKVLKQLGSLGGGNHFLEVVYDESGRVWIMLHSGSRNIGNITATHYDKLAKEELIQRGIQTPHNLNYLELESEEGQQYLQDMLWCQEYAWHNRSFMRDLMIDIVEDVTKGSVALDESVNIHHNFCQCERCNYTDPKTGAKVEADLYVTRKGATPAAPGQMGLIPGSMGTGSYVTRGRGNSGSWSSCSHGAGRRMSRTAAKKVISQADFERAMEGIVCDTNVSVRDEAPQAYKNLNEVMKNQADLVEVVTRLKPLVNVKGF</sequence>
<gene>
    <name evidence="9" type="ORF">WJX75_002148</name>
</gene>
<reference evidence="9 10" key="1">
    <citation type="journal article" date="2024" name="Nat. Commun.">
        <title>Phylogenomics reveals the evolutionary origins of lichenization in chlorophyte algae.</title>
        <authorList>
            <person name="Puginier C."/>
            <person name="Libourel C."/>
            <person name="Otte J."/>
            <person name="Skaloud P."/>
            <person name="Haon M."/>
            <person name="Grisel S."/>
            <person name="Petersen M."/>
            <person name="Berrin J.G."/>
            <person name="Delaux P.M."/>
            <person name="Dal Grande F."/>
            <person name="Keller J."/>
        </authorList>
    </citation>
    <scope>NUCLEOTIDE SEQUENCE [LARGE SCALE GENOMIC DNA]</scope>
    <source>
        <strain evidence="9 10">SAG 216-7</strain>
    </source>
</reference>
<dbReference type="Gene3D" id="3.90.1860.10">
    <property type="entry name" value="tRNA-splicing ligase RtcB"/>
    <property type="match status" value="1"/>
</dbReference>
<keyword evidence="10" id="KW-1185">Reference proteome</keyword>
<comment type="caution">
    <text evidence="9">The sequence shown here is derived from an EMBL/GenBank/DDBJ whole genome shotgun (WGS) entry which is preliminary data.</text>
</comment>
<dbReference type="InterPro" id="IPR036025">
    <property type="entry name" value="RtcB-like_sf"/>
</dbReference>
<accession>A0ABR2YER6</accession>
<protein>
    <recommendedName>
        <fullName evidence="2">3'-phosphate/5'-hydroxy nucleic acid ligase</fullName>
        <ecNumber evidence="2">6.5.1.8</ecNumber>
    </recommendedName>
</protein>
<evidence type="ECO:0000256" key="7">
    <source>
        <dbReference type="ARBA" id="ARBA00023211"/>
    </source>
</evidence>
<comment type="cofactor">
    <cofactor evidence="1">
        <name>Mn(2+)</name>
        <dbReference type="ChEBI" id="CHEBI:29035"/>
    </cofactor>
</comment>